<protein>
    <submittedName>
        <fullName evidence="1">Uncharacterized protein</fullName>
    </submittedName>
</protein>
<evidence type="ECO:0000313" key="1">
    <source>
        <dbReference type="EMBL" id="CAG9838276.1"/>
    </source>
</evidence>
<evidence type="ECO:0000313" key="2">
    <source>
        <dbReference type="Proteomes" id="UP001153709"/>
    </source>
</evidence>
<dbReference type="Proteomes" id="UP001153709">
    <property type="component" value="Chromosome 7"/>
</dbReference>
<dbReference type="AlphaFoldDB" id="A0A9N9T737"/>
<accession>A0A9N9T737</accession>
<dbReference type="PANTHER" id="PTHR46409">
    <property type="entry name" value="HTH PSQ-TYPE DOMAIN-CONTAINING PROTEIN"/>
    <property type="match status" value="1"/>
</dbReference>
<dbReference type="EMBL" id="OU898282">
    <property type="protein sequence ID" value="CAG9838276.1"/>
    <property type="molecule type" value="Genomic_DNA"/>
</dbReference>
<dbReference type="PANTHER" id="PTHR46409:SF1">
    <property type="entry name" value="HTH PSQ-TYPE DOMAIN-CONTAINING PROTEIN"/>
    <property type="match status" value="1"/>
</dbReference>
<reference evidence="1" key="1">
    <citation type="submission" date="2022-01" db="EMBL/GenBank/DDBJ databases">
        <authorList>
            <person name="King R."/>
        </authorList>
    </citation>
    <scope>NUCLEOTIDE SEQUENCE</scope>
</reference>
<proteinExistence type="predicted"/>
<dbReference type="OrthoDB" id="6771835at2759"/>
<sequence>MKDERKHIRELGLCRVLKDRQAQKEKKIRRIKIPTINFSAVDYIDLISIPECSITASPLLKHISNKDVRDMIVSRNHNNIEVLNCPFHTQSVKRTVKLVTEASATLCEPESRNSFIRLRLQSFVAVFSCNR</sequence>
<name>A0A9N9T737_DIABA</name>
<keyword evidence="2" id="KW-1185">Reference proteome</keyword>
<organism evidence="1 2">
    <name type="scientific">Diabrotica balteata</name>
    <name type="common">Banded cucumber beetle</name>
    <dbReference type="NCBI Taxonomy" id="107213"/>
    <lineage>
        <taxon>Eukaryota</taxon>
        <taxon>Metazoa</taxon>
        <taxon>Ecdysozoa</taxon>
        <taxon>Arthropoda</taxon>
        <taxon>Hexapoda</taxon>
        <taxon>Insecta</taxon>
        <taxon>Pterygota</taxon>
        <taxon>Neoptera</taxon>
        <taxon>Endopterygota</taxon>
        <taxon>Coleoptera</taxon>
        <taxon>Polyphaga</taxon>
        <taxon>Cucujiformia</taxon>
        <taxon>Chrysomeloidea</taxon>
        <taxon>Chrysomelidae</taxon>
        <taxon>Galerucinae</taxon>
        <taxon>Diabroticina</taxon>
        <taxon>Diabroticites</taxon>
        <taxon>Diabrotica</taxon>
    </lineage>
</organism>
<gene>
    <name evidence="1" type="ORF">DIABBA_LOCUS11186</name>
</gene>